<dbReference type="PROSITE" id="PS50278">
    <property type="entry name" value="PDGF_2"/>
    <property type="match status" value="1"/>
</dbReference>
<protein>
    <recommendedName>
        <fullName evidence="5">Platelet-derived growth factor (PDGF) family profile domain-containing protein</fullName>
    </recommendedName>
</protein>
<dbReference type="PANTHER" id="PTHR12025">
    <property type="entry name" value="VASCULAR ENDOTHELIAL GROWTH FACTOR"/>
    <property type="match status" value="1"/>
</dbReference>
<dbReference type="GO" id="GO:0060754">
    <property type="term" value="P:positive regulation of mast cell chemotaxis"/>
    <property type="evidence" value="ECO:0007669"/>
    <property type="project" value="TreeGrafter"/>
</dbReference>
<dbReference type="GO" id="GO:0042056">
    <property type="term" value="F:chemoattractant activity"/>
    <property type="evidence" value="ECO:0007669"/>
    <property type="project" value="TreeGrafter"/>
</dbReference>
<dbReference type="InterPro" id="IPR050507">
    <property type="entry name" value="PDGF/VEGF_growth_factor"/>
</dbReference>
<dbReference type="GO" id="GO:0038084">
    <property type="term" value="P:vascular endothelial growth factor signaling pathway"/>
    <property type="evidence" value="ECO:0007669"/>
    <property type="project" value="TreeGrafter"/>
</dbReference>
<dbReference type="GO" id="GO:0001666">
    <property type="term" value="P:response to hypoxia"/>
    <property type="evidence" value="ECO:0007669"/>
    <property type="project" value="TreeGrafter"/>
</dbReference>
<organism evidence="6 7">
    <name type="scientific">Oreochromis aureus</name>
    <name type="common">Israeli tilapia</name>
    <name type="synonym">Chromis aureus</name>
    <dbReference type="NCBI Taxonomy" id="47969"/>
    <lineage>
        <taxon>Eukaryota</taxon>
        <taxon>Metazoa</taxon>
        <taxon>Chordata</taxon>
        <taxon>Craniata</taxon>
        <taxon>Vertebrata</taxon>
        <taxon>Euteleostomi</taxon>
        <taxon>Actinopterygii</taxon>
        <taxon>Neopterygii</taxon>
        <taxon>Teleostei</taxon>
        <taxon>Neoteleostei</taxon>
        <taxon>Acanthomorphata</taxon>
        <taxon>Ovalentaria</taxon>
        <taxon>Cichlomorphae</taxon>
        <taxon>Cichliformes</taxon>
        <taxon>Cichlidae</taxon>
        <taxon>African cichlids</taxon>
        <taxon>Pseudocrenilabrinae</taxon>
        <taxon>Oreochromini</taxon>
        <taxon>Oreochromis</taxon>
    </lineage>
</organism>
<gene>
    <name evidence="6" type="primary">LOC116332192</name>
</gene>
<reference evidence="6" key="2">
    <citation type="submission" date="2025-08" db="UniProtKB">
        <authorList>
            <consortium name="Ensembl"/>
        </authorList>
    </citation>
    <scope>IDENTIFICATION</scope>
</reference>
<dbReference type="Ensembl" id="ENSOABT00000061375.1">
    <property type="protein sequence ID" value="ENSOABP00000067270.1"/>
    <property type="gene ID" value="ENSOABG00000036184.1"/>
</dbReference>
<keyword evidence="1 3" id="KW-0339">Growth factor</keyword>
<dbReference type="GeneID" id="116332192"/>
<reference evidence="6" key="3">
    <citation type="submission" date="2025-09" db="UniProtKB">
        <authorList>
            <consortium name="Ensembl"/>
        </authorList>
    </citation>
    <scope>IDENTIFICATION</scope>
</reference>
<dbReference type="GO" id="GO:0001938">
    <property type="term" value="P:positive regulation of endothelial cell proliferation"/>
    <property type="evidence" value="ECO:0007669"/>
    <property type="project" value="TreeGrafter"/>
</dbReference>
<evidence type="ECO:0000313" key="6">
    <source>
        <dbReference type="Ensembl" id="ENSOABP00000067270.1"/>
    </source>
</evidence>
<dbReference type="GO" id="GO:0048010">
    <property type="term" value="P:vascular endothelial growth factor receptor signaling pathway"/>
    <property type="evidence" value="ECO:0007669"/>
    <property type="project" value="TreeGrafter"/>
</dbReference>
<name>A0AAZ1XI58_OREAU</name>
<comment type="similarity">
    <text evidence="3">Belongs to the PDGF/VEGF growth factor family.</text>
</comment>
<evidence type="ECO:0000259" key="5">
    <source>
        <dbReference type="PROSITE" id="PS50278"/>
    </source>
</evidence>
<evidence type="ECO:0000256" key="1">
    <source>
        <dbReference type="ARBA" id="ARBA00023030"/>
    </source>
</evidence>
<feature type="domain" description="Platelet-derived growth factor (PDGF) family profile" evidence="5">
    <location>
        <begin position="32"/>
        <end position="126"/>
    </location>
</feature>
<evidence type="ECO:0000256" key="4">
    <source>
        <dbReference type="SAM" id="SignalP"/>
    </source>
</evidence>
<dbReference type="SUPFAM" id="SSF57501">
    <property type="entry name" value="Cystine-knot cytokines"/>
    <property type="match status" value="1"/>
</dbReference>
<dbReference type="GO" id="GO:0016020">
    <property type="term" value="C:membrane"/>
    <property type="evidence" value="ECO:0007669"/>
    <property type="project" value="InterPro"/>
</dbReference>
<sequence length="157" mass="18234">MQTFLAILQLLLVFQRVPAQMSDLQDEGGPNTVIPLSEVMAKCSCQVMDQLVYVYDEYPQSVENMYVPHCVVVRRCSGYCSDEGFKCLPTLERNTTLQLMIRSSKPTVVELTFLEHRQCECRKPDNLQYYERSVINSSSSKSIESRPRRRKQTKKWL</sequence>
<dbReference type="GO" id="GO:0005615">
    <property type="term" value="C:extracellular space"/>
    <property type="evidence" value="ECO:0007669"/>
    <property type="project" value="TreeGrafter"/>
</dbReference>
<dbReference type="GO" id="GO:0045766">
    <property type="term" value="P:positive regulation of angiogenesis"/>
    <property type="evidence" value="ECO:0007669"/>
    <property type="project" value="TreeGrafter"/>
</dbReference>
<dbReference type="InterPro" id="IPR029034">
    <property type="entry name" value="Cystine-knot_cytokine"/>
</dbReference>
<dbReference type="RefSeq" id="XP_039455248.1">
    <property type="nucleotide sequence ID" value="XM_039599314.1"/>
</dbReference>
<dbReference type="RefSeq" id="XP_039455249.1">
    <property type="nucleotide sequence ID" value="XM_039599315.1"/>
</dbReference>
<evidence type="ECO:0000256" key="2">
    <source>
        <dbReference type="ARBA" id="ARBA00023157"/>
    </source>
</evidence>
<dbReference type="InterPro" id="IPR000072">
    <property type="entry name" value="PDGF/VEGF_dom"/>
</dbReference>
<dbReference type="Gene3D" id="2.10.90.10">
    <property type="entry name" value="Cystine-knot cytokines"/>
    <property type="match status" value="1"/>
</dbReference>
<dbReference type="SMART" id="SM00141">
    <property type="entry name" value="PDGF"/>
    <property type="match status" value="1"/>
</dbReference>
<dbReference type="AlphaFoldDB" id="A0AAZ1XI58"/>
<dbReference type="Proteomes" id="UP000472276">
    <property type="component" value="Unassembled WGS sequence"/>
</dbReference>
<evidence type="ECO:0000256" key="3">
    <source>
        <dbReference type="RuleBase" id="RU003818"/>
    </source>
</evidence>
<proteinExistence type="inferred from homology"/>
<dbReference type="GO" id="GO:0005172">
    <property type="term" value="F:vascular endothelial growth factor receptor binding"/>
    <property type="evidence" value="ECO:0007669"/>
    <property type="project" value="TreeGrafter"/>
</dbReference>
<dbReference type="GO" id="GO:0002040">
    <property type="term" value="P:sprouting angiogenesis"/>
    <property type="evidence" value="ECO:0007669"/>
    <property type="project" value="TreeGrafter"/>
</dbReference>
<keyword evidence="7" id="KW-1185">Reference proteome</keyword>
<dbReference type="GO" id="GO:0050930">
    <property type="term" value="P:induction of positive chemotaxis"/>
    <property type="evidence" value="ECO:0007669"/>
    <property type="project" value="TreeGrafter"/>
</dbReference>
<dbReference type="Pfam" id="PF00341">
    <property type="entry name" value="PDGF"/>
    <property type="match status" value="1"/>
</dbReference>
<evidence type="ECO:0000313" key="7">
    <source>
        <dbReference type="Proteomes" id="UP000472276"/>
    </source>
</evidence>
<feature type="signal peptide" evidence="4">
    <location>
        <begin position="1"/>
        <end position="19"/>
    </location>
</feature>
<keyword evidence="4" id="KW-0732">Signal</keyword>
<accession>A0AAZ1XI58</accession>
<dbReference type="PANTHER" id="PTHR12025:SF15">
    <property type="entry name" value="VASCULAR ENDOTHELIAL GROWTH FACTOR C-LIKE ISOFORM X1"/>
    <property type="match status" value="1"/>
</dbReference>
<dbReference type="GO" id="GO:0008083">
    <property type="term" value="F:growth factor activity"/>
    <property type="evidence" value="ECO:0007669"/>
    <property type="project" value="UniProtKB-KW"/>
</dbReference>
<reference evidence="7" key="1">
    <citation type="submission" date="2020-03" db="EMBL/GenBank/DDBJ databases">
        <title>Evolution of repeat sequences and sex chromosomes of tilapia species revealed by chromosome-level genomes.</title>
        <authorList>
            <person name="Xu L."/>
            <person name="Tao W."/>
            <person name="Wang D."/>
            <person name="Zhou Q."/>
        </authorList>
    </citation>
    <scope>NUCLEOTIDE SEQUENCE [LARGE SCALE GENOMIC DNA]</scope>
    <source>
        <strain evidence="7">Israel</strain>
    </source>
</reference>
<keyword evidence="2" id="KW-1015">Disulfide bond</keyword>
<feature type="chain" id="PRO_5044255499" description="Platelet-derived growth factor (PDGF) family profile domain-containing protein" evidence="4">
    <location>
        <begin position="20"/>
        <end position="157"/>
    </location>
</feature>